<evidence type="ECO:0000313" key="3">
    <source>
        <dbReference type="Proteomes" id="UP000054399"/>
    </source>
</evidence>
<evidence type="ECO:0000313" key="2">
    <source>
        <dbReference type="EMBL" id="KAL0250454.1"/>
    </source>
</evidence>
<gene>
    <name evidence="2" type="ORF">I308_102630</name>
</gene>
<accession>A0ABR3BUC9</accession>
<protein>
    <submittedName>
        <fullName evidence="2">Uncharacterized protein</fullName>
    </submittedName>
</protein>
<dbReference type="Proteomes" id="UP000054399">
    <property type="component" value="Unassembled WGS sequence"/>
</dbReference>
<reference evidence="2" key="2">
    <citation type="submission" date="2024-01" db="EMBL/GenBank/DDBJ databases">
        <title>Comparative genomics of Cryptococcus and Kwoniella reveals pathogenesis evolution and contrasting modes of karyotype evolution via chromosome fusion or intercentromeric recombination.</title>
        <authorList>
            <person name="Coelho M.A."/>
            <person name="David-Palma M."/>
            <person name="Shea T."/>
            <person name="Bowers K."/>
            <person name="Mcginley-Smith S."/>
            <person name="Mohammad A.W."/>
            <person name="Gnirke A."/>
            <person name="Yurkov A.M."/>
            <person name="Nowrousian M."/>
            <person name="Sun S."/>
            <person name="Cuomo C.A."/>
            <person name="Heitman J."/>
        </authorList>
    </citation>
    <scope>NUCLEOTIDE SEQUENCE</scope>
    <source>
        <strain evidence="2">IND107</strain>
    </source>
</reference>
<evidence type="ECO:0000256" key="1">
    <source>
        <dbReference type="SAM" id="MobiDB-lite"/>
    </source>
</evidence>
<feature type="compositionally biased region" description="Acidic residues" evidence="1">
    <location>
        <begin position="34"/>
        <end position="48"/>
    </location>
</feature>
<feature type="compositionally biased region" description="Basic and acidic residues" evidence="1">
    <location>
        <begin position="49"/>
        <end position="68"/>
    </location>
</feature>
<reference evidence="2" key="1">
    <citation type="submission" date="2015-01" db="EMBL/GenBank/DDBJ databases">
        <authorList>
            <consortium name="The Broad Institute Genomics Platform"/>
            <person name="Cuomo C."/>
            <person name="Litvintseva A."/>
            <person name="Chen Y."/>
            <person name="Heitman J."/>
            <person name="Sun S."/>
            <person name="Springer D."/>
            <person name="Dromer F."/>
            <person name="Young S."/>
            <person name="Zeng Q."/>
            <person name="Gargeya S."/>
            <person name="Abouelleil A."/>
            <person name="Alvarado L."/>
            <person name="Chapman S.B."/>
            <person name="Gainer-Dewar J."/>
            <person name="Goldberg J."/>
            <person name="Griggs A."/>
            <person name="Gujja S."/>
            <person name="Hansen M."/>
            <person name="Howarth C."/>
            <person name="Imamovic A."/>
            <person name="Larimer J."/>
            <person name="Murphy C."/>
            <person name="Naylor J."/>
            <person name="Pearson M."/>
            <person name="Priest M."/>
            <person name="Roberts A."/>
            <person name="Saif S."/>
            <person name="Shea T."/>
            <person name="Sykes S."/>
            <person name="Wortman J."/>
            <person name="Nusbaum C."/>
            <person name="Birren B."/>
        </authorList>
    </citation>
    <scope>NUCLEOTIDE SEQUENCE</scope>
    <source>
        <strain evidence="2">IND107</strain>
    </source>
</reference>
<dbReference type="EMBL" id="ATAM02000004">
    <property type="protein sequence ID" value="KAL0250454.1"/>
    <property type="molecule type" value="Genomic_DNA"/>
</dbReference>
<dbReference type="GeneID" id="91989486"/>
<feature type="region of interest" description="Disordered" evidence="1">
    <location>
        <begin position="24"/>
        <end position="68"/>
    </location>
</feature>
<comment type="caution">
    <text evidence="2">The sequence shown here is derived from an EMBL/GenBank/DDBJ whole genome shotgun (WGS) entry which is preliminary data.</text>
</comment>
<name>A0ABR3BUC9_9TREE</name>
<dbReference type="RefSeq" id="XP_066614641.1">
    <property type="nucleotide sequence ID" value="XM_066757172.1"/>
</dbReference>
<proteinExistence type="predicted"/>
<keyword evidence="3" id="KW-1185">Reference proteome</keyword>
<sequence length="91" mass="10185">MEQEFRRIKRSYILYHIFGPHRGVEHTDDVAFGGEDEGDSEDDSDGDDRDAREGIEREKDDSEDGKLSEGARIVAAISNSIPLRGKLDYGA</sequence>
<organism evidence="2 3">
    <name type="scientific">Cryptococcus tetragattii IND107</name>
    <dbReference type="NCBI Taxonomy" id="1296105"/>
    <lineage>
        <taxon>Eukaryota</taxon>
        <taxon>Fungi</taxon>
        <taxon>Dikarya</taxon>
        <taxon>Basidiomycota</taxon>
        <taxon>Agaricomycotina</taxon>
        <taxon>Tremellomycetes</taxon>
        <taxon>Tremellales</taxon>
        <taxon>Cryptococcaceae</taxon>
        <taxon>Cryptococcus</taxon>
        <taxon>Cryptococcus gattii species complex</taxon>
    </lineage>
</organism>